<protein>
    <submittedName>
        <fullName evidence="1">Uncharacterized protein</fullName>
    </submittedName>
</protein>
<dbReference type="EMBL" id="CM023479">
    <property type="protein sequence ID" value="KAH7974139.1"/>
    <property type="molecule type" value="Genomic_DNA"/>
</dbReference>
<evidence type="ECO:0000313" key="1">
    <source>
        <dbReference type="EMBL" id="KAH7974139.1"/>
    </source>
</evidence>
<accession>A0ACB8DPK9</accession>
<dbReference type="Proteomes" id="UP000821865">
    <property type="component" value="Chromosome 10"/>
</dbReference>
<sequence length="212" mass="23420">MSSPTSMPATPTRSEISLPTHQRPTFMNTSRLNSSAAWHCQKSRRCDNSNPQNSPNANLRSSSATCVLSRATWKSRIPYCEHFGFNDFHRMSRQFCRLSLRYLSTNLPGSLIASLCPSCRPPSMLSPQRRTPQSLRAASTISIDSSAPFNDACINTCRHATCKSVVVTPPRRSSLVETTAVTPDRTGVVEATHNQEGVLARNSQRTTAEVHE</sequence>
<comment type="caution">
    <text evidence="1">The sequence shown here is derived from an EMBL/GenBank/DDBJ whole genome shotgun (WGS) entry which is preliminary data.</text>
</comment>
<keyword evidence="2" id="KW-1185">Reference proteome</keyword>
<evidence type="ECO:0000313" key="2">
    <source>
        <dbReference type="Proteomes" id="UP000821865"/>
    </source>
</evidence>
<reference evidence="1" key="1">
    <citation type="submission" date="2020-05" db="EMBL/GenBank/DDBJ databases">
        <title>Large-scale comparative analyses of tick genomes elucidate their genetic diversity and vector capacities.</title>
        <authorList>
            <person name="Jia N."/>
            <person name="Wang J."/>
            <person name="Shi W."/>
            <person name="Du L."/>
            <person name="Sun Y."/>
            <person name="Zhan W."/>
            <person name="Jiang J."/>
            <person name="Wang Q."/>
            <person name="Zhang B."/>
            <person name="Ji P."/>
            <person name="Sakyi L.B."/>
            <person name="Cui X."/>
            <person name="Yuan T."/>
            <person name="Jiang B."/>
            <person name="Yang W."/>
            <person name="Lam T.T.-Y."/>
            <person name="Chang Q."/>
            <person name="Ding S."/>
            <person name="Wang X."/>
            <person name="Zhu J."/>
            <person name="Ruan X."/>
            <person name="Zhao L."/>
            <person name="Wei J."/>
            <person name="Que T."/>
            <person name="Du C."/>
            <person name="Cheng J."/>
            <person name="Dai P."/>
            <person name="Han X."/>
            <person name="Huang E."/>
            <person name="Gao Y."/>
            <person name="Liu J."/>
            <person name="Shao H."/>
            <person name="Ye R."/>
            <person name="Li L."/>
            <person name="Wei W."/>
            <person name="Wang X."/>
            <person name="Wang C."/>
            <person name="Yang T."/>
            <person name="Huo Q."/>
            <person name="Li W."/>
            <person name="Guo W."/>
            <person name="Chen H."/>
            <person name="Zhou L."/>
            <person name="Ni X."/>
            <person name="Tian J."/>
            <person name="Zhou Y."/>
            <person name="Sheng Y."/>
            <person name="Liu T."/>
            <person name="Pan Y."/>
            <person name="Xia L."/>
            <person name="Li J."/>
            <person name="Zhao F."/>
            <person name="Cao W."/>
        </authorList>
    </citation>
    <scope>NUCLEOTIDE SEQUENCE</scope>
    <source>
        <strain evidence="1">Dsil-2018</strain>
    </source>
</reference>
<name>A0ACB8DPK9_DERSI</name>
<gene>
    <name evidence="1" type="ORF">HPB49_010458</name>
</gene>
<proteinExistence type="predicted"/>
<organism evidence="1 2">
    <name type="scientific">Dermacentor silvarum</name>
    <name type="common">Tick</name>
    <dbReference type="NCBI Taxonomy" id="543639"/>
    <lineage>
        <taxon>Eukaryota</taxon>
        <taxon>Metazoa</taxon>
        <taxon>Ecdysozoa</taxon>
        <taxon>Arthropoda</taxon>
        <taxon>Chelicerata</taxon>
        <taxon>Arachnida</taxon>
        <taxon>Acari</taxon>
        <taxon>Parasitiformes</taxon>
        <taxon>Ixodida</taxon>
        <taxon>Ixodoidea</taxon>
        <taxon>Ixodidae</taxon>
        <taxon>Rhipicephalinae</taxon>
        <taxon>Dermacentor</taxon>
    </lineage>
</organism>